<feature type="non-terminal residue" evidence="2">
    <location>
        <position position="1"/>
    </location>
</feature>
<feature type="region of interest" description="Disordered" evidence="1">
    <location>
        <begin position="1"/>
        <end position="162"/>
    </location>
</feature>
<protein>
    <submittedName>
        <fullName evidence="2">Uncharacterized protein</fullName>
    </submittedName>
</protein>
<feature type="compositionally biased region" description="Polar residues" evidence="1">
    <location>
        <begin position="79"/>
        <end position="93"/>
    </location>
</feature>
<dbReference type="EMBL" id="GEGO01007101">
    <property type="protein sequence ID" value="JAR88303.1"/>
    <property type="molecule type" value="Transcribed_RNA"/>
</dbReference>
<evidence type="ECO:0000256" key="1">
    <source>
        <dbReference type="SAM" id="MobiDB-lite"/>
    </source>
</evidence>
<feature type="region of interest" description="Disordered" evidence="1">
    <location>
        <begin position="259"/>
        <end position="285"/>
    </location>
</feature>
<name>A0A147BC07_IXORI</name>
<organism evidence="2">
    <name type="scientific">Ixodes ricinus</name>
    <name type="common">Common tick</name>
    <name type="synonym">Acarus ricinus</name>
    <dbReference type="NCBI Taxonomy" id="34613"/>
    <lineage>
        <taxon>Eukaryota</taxon>
        <taxon>Metazoa</taxon>
        <taxon>Ecdysozoa</taxon>
        <taxon>Arthropoda</taxon>
        <taxon>Chelicerata</taxon>
        <taxon>Arachnida</taxon>
        <taxon>Acari</taxon>
        <taxon>Parasitiformes</taxon>
        <taxon>Ixodida</taxon>
        <taxon>Ixodoidea</taxon>
        <taxon>Ixodidae</taxon>
        <taxon>Ixodinae</taxon>
        <taxon>Ixodes</taxon>
    </lineage>
</organism>
<feature type="compositionally biased region" description="Basic and acidic residues" evidence="1">
    <location>
        <begin position="106"/>
        <end position="117"/>
    </location>
</feature>
<evidence type="ECO:0000313" key="2">
    <source>
        <dbReference type="EMBL" id="JAR88303.1"/>
    </source>
</evidence>
<accession>A0A147BC07</accession>
<proteinExistence type="predicted"/>
<feature type="compositionally biased region" description="Basic and acidic residues" evidence="1">
    <location>
        <begin position="43"/>
        <end position="52"/>
    </location>
</feature>
<reference evidence="2" key="1">
    <citation type="journal article" date="2018" name="PLoS Negl. Trop. Dis.">
        <title>Sialome diversity of ticks revealed by RNAseq of single tick salivary glands.</title>
        <authorList>
            <person name="Perner J."/>
            <person name="Kropackova S."/>
            <person name="Kopacek P."/>
            <person name="Ribeiro J.M."/>
        </authorList>
    </citation>
    <scope>NUCLEOTIDE SEQUENCE</scope>
    <source>
        <strain evidence="2">Siblings of single egg batch collected in Ceske Budejovice</strain>
        <tissue evidence="2">Salivary glands</tissue>
    </source>
</reference>
<sequence length="285" mass="30392">TVSGDAQVPAKKFKGDQLPMASDRPHSHDTPPGEVEDAAGDNTKIESTKESGAENLADSRAAADRGSPVDFQHPCGSNEPVTSAWSSGDQGAQESEMLPPPTPPARADHADTVHNDADDGDDSDCTSSDDSLNGNIGENPSADEHEAGDMNSRDAKAGGKGFLDSPFRKASCESMSNVRNAANDSAVIPLGMHGLGRSQTALNKNPETGDLREKQLREELLQQEFALVKARAELVAKKLKNEELRTELLNRELNSKMADNKTSERATCSGVIGPYGKDPLQEQLF</sequence>
<dbReference type="AlphaFoldDB" id="A0A147BC07"/>
<feature type="compositionally biased region" description="Basic and acidic residues" evidence="1">
    <location>
        <begin position="142"/>
        <end position="157"/>
    </location>
</feature>